<comment type="subcellular location">
    <subcellularLocation>
        <location evidence="1">Endomembrane system</location>
        <topology evidence="1">Multi-pass membrane protein</topology>
    </subcellularLocation>
</comment>
<dbReference type="EMBL" id="CP059733">
    <property type="protein sequence ID" value="WDE07733.1"/>
    <property type="molecule type" value="Genomic_DNA"/>
</dbReference>
<dbReference type="RefSeq" id="WP_044840665.1">
    <property type="nucleotide sequence ID" value="NZ_CP059733.1"/>
</dbReference>
<accession>A0AAE9Z9E3</accession>
<dbReference type="AlphaFoldDB" id="A0AAE9Z9E3"/>
<evidence type="ECO:0000256" key="5">
    <source>
        <dbReference type="SAM" id="Phobius"/>
    </source>
</evidence>
<dbReference type="Pfam" id="PF04191">
    <property type="entry name" value="PEMT"/>
    <property type="match status" value="1"/>
</dbReference>
<evidence type="ECO:0000256" key="3">
    <source>
        <dbReference type="ARBA" id="ARBA00022989"/>
    </source>
</evidence>
<evidence type="ECO:0000256" key="1">
    <source>
        <dbReference type="ARBA" id="ARBA00004127"/>
    </source>
</evidence>
<dbReference type="InterPro" id="IPR007318">
    <property type="entry name" value="Phopholipid_MeTrfase"/>
</dbReference>
<protein>
    <submittedName>
        <fullName evidence="6">Isoprenylcysteine carboxylmethyltransferase family protein</fullName>
    </submittedName>
</protein>
<evidence type="ECO:0000256" key="2">
    <source>
        <dbReference type="ARBA" id="ARBA00022692"/>
    </source>
</evidence>
<feature type="transmembrane region" description="Helical" evidence="5">
    <location>
        <begin position="36"/>
        <end position="60"/>
    </location>
</feature>
<evidence type="ECO:0000313" key="6">
    <source>
        <dbReference type="EMBL" id="WDE07733.1"/>
    </source>
</evidence>
<keyword evidence="7" id="KW-1185">Reference proteome</keyword>
<name>A0AAE9Z9E3_9GAMM</name>
<dbReference type="PANTHER" id="PTHR12714">
    <property type="entry name" value="PROTEIN-S ISOPRENYLCYSTEINE O-METHYLTRANSFERASE"/>
    <property type="match status" value="1"/>
</dbReference>
<evidence type="ECO:0000313" key="7">
    <source>
        <dbReference type="Proteomes" id="UP000032352"/>
    </source>
</evidence>
<evidence type="ECO:0000256" key="4">
    <source>
        <dbReference type="ARBA" id="ARBA00023136"/>
    </source>
</evidence>
<dbReference type="GO" id="GO:0012505">
    <property type="term" value="C:endomembrane system"/>
    <property type="evidence" value="ECO:0007669"/>
    <property type="project" value="UniProtKB-SubCell"/>
</dbReference>
<proteinExistence type="predicted"/>
<dbReference type="KEGG" id="tvd:SG34_013035"/>
<dbReference type="GO" id="GO:0016740">
    <property type="term" value="F:transferase activity"/>
    <property type="evidence" value="ECO:0007669"/>
    <property type="project" value="UniProtKB-ARBA"/>
</dbReference>
<sequence length="153" mass="17134">MSKLELKIPPVLLVLIFALLMWSVASWQPQAFLSAPYSLILALIAVISGALVALAGVLSFKRVSTTVNPMSPGQASSLVIRGIYHYTRNPMYLGFALALLGWGFYLANFYSLLLLLPFIAYMSRFQIRPEEAALEANFGEAFVRYKSQVRRWL</sequence>
<gene>
    <name evidence="6" type="ORF">SG34_013035</name>
</gene>
<keyword evidence="4 5" id="KW-0472">Membrane</keyword>
<organism evidence="6 7">
    <name type="scientific">Thalassomonas viridans</name>
    <dbReference type="NCBI Taxonomy" id="137584"/>
    <lineage>
        <taxon>Bacteria</taxon>
        <taxon>Pseudomonadati</taxon>
        <taxon>Pseudomonadota</taxon>
        <taxon>Gammaproteobacteria</taxon>
        <taxon>Alteromonadales</taxon>
        <taxon>Colwelliaceae</taxon>
        <taxon>Thalassomonas</taxon>
    </lineage>
</organism>
<reference evidence="6 7" key="1">
    <citation type="journal article" date="2015" name="Genome Announc.">
        <title>Draft Genome Sequences of Marine Isolates of Thalassomonas viridans and Thalassomonas actiniarum.</title>
        <authorList>
            <person name="Olonade I."/>
            <person name="van Zyl L.J."/>
            <person name="Trindade M."/>
        </authorList>
    </citation>
    <scope>NUCLEOTIDE SEQUENCE [LARGE SCALE GENOMIC DNA]</scope>
    <source>
        <strain evidence="6 7">XOM25</strain>
    </source>
</reference>
<dbReference type="PANTHER" id="PTHR12714:SF24">
    <property type="entry name" value="SLR1182 PROTEIN"/>
    <property type="match status" value="1"/>
</dbReference>
<feature type="transmembrane region" description="Helical" evidence="5">
    <location>
        <begin position="91"/>
        <end position="120"/>
    </location>
</feature>
<keyword evidence="2 5" id="KW-0812">Transmembrane</keyword>
<dbReference type="Proteomes" id="UP000032352">
    <property type="component" value="Chromosome"/>
</dbReference>
<reference evidence="6 7" key="2">
    <citation type="journal article" date="2022" name="Mar. Drugs">
        <title>Bioassay-Guided Fractionation Leads to the Detection of Cholic Acid Generated by the Rare Thalassomonas sp.</title>
        <authorList>
            <person name="Pheiffer F."/>
            <person name="Schneider Y.K."/>
            <person name="Hansen E.H."/>
            <person name="Andersen J.H."/>
            <person name="Isaksson J."/>
            <person name="Busche T."/>
            <person name="R C."/>
            <person name="Kalinowski J."/>
            <person name="Zyl L.V."/>
            <person name="Trindade M."/>
        </authorList>
    </citation>
    <scope>NUCLEOTIDE SEQUENCE [LARGE SCALE GENOMIC DNA]</scope>
    <source>
        <strain evidence="6 7">XOM25</strain>
    </source>
</reference>
<dbReference type="Gene3D" id="1.20.120.1630">
    <property type="match status" value="1"/>
</dbReference>
<keyword evidence="3 5" id="KW-1133">Transmembrane helix</keyword>